<comment type="caution">
    <text evidence="2">The sequence shown here is derived from an EMBL/GenBank/DDBJ whole genome shotgun (WGS) entry which is preliminary data.</text>
</comment>
<feature type="domain" description="C2" evidence="1">
    <location>
        <begin position="1"/>
        <end position="112"/>
    </location>
</feature>
<dbReference type="EMBL" id="JACMSC010000007">
    <property type="protein sequence ID" value="KAG6515870.1"/>
    <property type="molecule type" value="Genomic_DNA"/>
</dbReference>
<dbReference type="InterPro" id="IPR044750">
    <property type="entry name" value="C2_SRC2/BAP"/>
</dbReference>
<organism evidence="2 3">
    <name type="scientific">Zingiber officinale</name>
    <name type="common">Ginger</name>
    <name type="synonym">Amomum zingiber</name>
    <dbReference type="NCBI Taxonomy" id="94328"/>
    <lineage>
        <taxon>Eukaryota</taxon>
        <taxon>Viridiplantae</taxon>
        <taxon>Streptophyta</taxon>
        <taxon>Embryophyta</taxon>
        <taxon>Tracheophyta</taxon>
        <taxon>Spermatophyta</taxon>
        <taxon>Magnoliopsida</taxon>
        <taxon>Liliopsida</taxon>
        <taxon>Zingiberales</taxon>
        <taxon>Zingiberaceae</taxon>
        <taxon>Zingiber</taxon>
    </lineage>
</organism>
<dbReference type="GO" id="GO:0006952">
    <property type="term" value="P:defense response"/>
    <property type="evidence" value="ECO:0007669"/>
    <property type="project" value="InterPro"/>
</dbReference>
<name>A0A8J5HGH3_ZINOF</name>
<protein>
    <recommendedName>
        <fullName evidence="1">C2 domain-containing protein</fullName>
    </recommendedName>
</protein>
<dbReference type="PROSITE" id="PS50004">
    <property type="entry name" value="C2"/>
    <property type="match status" value="1"/>
</dbReference>
<evidence type="ECO:0000313" key="3">
    <source>
        <dbReference type="Proteomes" id="UP000734854"/>
    </source>
</evidence>
<accession>A0A8J5HGH3</accession>
<dbReference type="SMART" id="SM00239">
    <property type="entry name" value="C2"/>
    <property type="match status" value="1"/>
</dbReference>
<evidence type="ECO:0000313" key="2">
    <source>
        <dbReference type="EMBL" id="KAG6515870.1"/>
    </source>
</evidence>
<dbReference type="Pfam" id="PF00168">
    <property type="entry name" value="C2"/>
    <property type="match status" value="1"/>
</dbReference>
<dbReference type="CDD" id="cd04051">
    <property type="entry name" value="C2_SRC2_like"/>
    <property type="match status" value="1"/>
</dbReference>
<gene>
    <name evidence="2" type="ORF">ZIOFF_026304</name>
</gene>
<proteinExistence type="predicted"/>
<dbReference type="PANTHER" id="PTHR32246">
    <property type="entry name" value="INGRESSION PROTEIN FIC1"/>
    <property type="match status" value="1"/>
</dbReference>
<dbReference type="PANTHER" id="PTHR32246:SF20">
    <property type="entry name" value="CALCIUM-DEPENDENT LIPID-BINDING (CALB DOMAIN) FAMILY PROTEIN"/>
    <property type="match status" value="1"/>
</dbReference>
<sequence length="289" mass="29966">MGSRYEVELTVASGRNLKNVNWRNGDLRPYVVAWIDPAAKSSTRVATAGDEDDPIWDEKLTLPLPPGVRLEDAALYLDVVHAGGGEGVKPLVGSARLRLVEVLDEVGVGAKLTKKLKLKRPSGRPQGKLEVTVAVKESARYYDPYAAPPPREYSRSGPGYGYAPPPYGASAPYAQPPTGYPYGAPPVAAGGYGAPPAAGGYGAPPAAGGYGAPPAAGGYGYGYGQDQQKSKSKMGMGTGLAVGAAAGLLGGLAIAEGVDYVEDKIADDVTDKVEDNLADDDYYDGGDDF</sequence>
<reference evidence="2 3" key="1">
    <citation type="submission" date="2020-08" db="EMBL/GenBank/DDBJ databases">
        <title>Plant Genome Project.</title>
        <authorList>
            <person name="Zhang R.-G."/>
        </authorList>
    </citation>
    <scope>NUCLEOTIDE SEQUENCE [LARGE SCALE GENOMIC DNA]</scope>
    <source>
        <tissue evidence="2">Rhizome</tissue>
    </source>
</reference>
<dbReference type="InterPro" id="IPR000008">
    <property type="entry name" value="C2_dom"/>
</dbReference>
<dbReference type="Proteomes" id="UP000734854">
    <property type="component" value="Unassembled WGS sequence"/>
</dbReference>
<dbReference type="AlphaFoldDB" id="A0A8J5HGH3"/>
<evidence type="ECO:0000259" key="1">
    <source>
        <dbReference type="PROSITE" id="PS50004"/>
    </source>
</evidence>
<keyword evidence="3" id="KW-1185">Reference proteome</keyword>
<dbReference type="OrthoDB" id="1915999at2759"/>